<dbReference type="SUPFAM" id="SSF53649">
    <property type="entry name" value="Alkaline phosphatase-like"/>
    <property type="match status" value="1"/>
</dbReference>
<sequence length="307" mass="34214">MRLRFLFISLALALFILVSVSAIKQIERQTAAGIIILTVEGLQGALVNQQQMPRLSAAAAQGGLRLPEHRVESGGSGSTIVSLLTGLSSLPSNIPSQGQPLYPPVMTPLHQLTDRGFVVVGLQPFMTKDVYAHLGLTVMADNGDPLFWLARQKQQGVPFLLWYHYVEPPREPSLQQEEVTDFDAWFGRLWDHLQKSGLHRSTCLVVTADHGEVHTEQDRDGRVSPSKTSHLQDETVRLPLIIWAPQRYRSTLPDAEAIGRSSPMDLMPTLFGLFDIEPETTFDGRDLLRTPADNSRSRLRLKREALP</sequence>
<dbReference type="EMBL" id="AP025516">
    <property type="protein sequence ID" value="BDD85682.1"/>
    <property type="molecule type" value="Genomic_DNA"/>
</dbReference>
<dbReference type="Proteomes" id="UP000830055">
    <property type="component" value="Chromosome"/>
</dbReference>
<dbReference type="PANTHER" id="PTHR42693:SF33">
    <property type="entry name" value="ARYLSULFATASE"/>
    <property type="match status" value="1"/>
</dbReference>
<reference evidence="3 4" key="1">
    <citation type="submission" date="2022-01" db="EMBL/GenBank/DDBJ databases">
        <title>Desulfofustis limnae sp. nov., a novel mesophilic sulfate-reducing bacterium isolated from marsh soil.</title>
        <authorList>
            <person name="Watanabe M."/>
            <person name="Takahashi A."/>
            <person name="Kojima H."/>
            <person name="Fukui M."/>
        </authorList>
    </citation>
    <scope>NUCLEOTIDE SEQUENCE [LARGE SCALE GENOMIC DNA]</scope>
    <source>
        <strain evidence="3 4">PPLL</strain>
    </source>
</reference>
<organism evidence="3 4">
    <name type="scientific">Desulfofustis limnaeus</name>
    <dbReference type="NCBI Taxonomy" id="2740163"/>
    <lineage>
        <taxon>Bacteria</taxon>
        <taxon>Pseudomonadati</taxon>
        <taxon>Thermodesulfobacteriota</taxon>
        <taxon>Desulfobulbia</taxon>
        <taxon>Desulfobulbales</taxon>
        <taxon>Desulfocapsaceae</taxon>
        <taxon>Desulfofustis</taxon>
    </lineage>
</organism>
<evidence type="ECO:0000259" key="2">
    <source>
        <dbReference type="Pfam" id="PF00884"/>
    </source>
</evidence>
<accession>A0ABM7W443</accession>
<protein>
    <recommendedName>
        <fullName evidence="2">Sulfatase N-terminal domain-containing protein</fullName>
    </recommendedName>
</protein>
<dbReference type="PANTHER" id="PTHR42693">
    <property type="entry name" value="ARYLSULFATASE FAMILY MEMBER"/>
    <property type="match status" value="1"/>
</dbReference>
<dbReference type="InterPro" id="IPR050738">
    <property type="entry name" value="Sulfatase"/>
</dbReference>
<proteinExistence type="inferred from homology"/>
<dbReference type="InterPro" id="IPR017850">
    <property type="entry name" value="Alkaline_phosphatase_core_sf"/>
</dbReference>
<name>A0ABM7W443_9BACT</name>
<dbReference type="Gene3D" id="3.40.720.10">
    <property type="entry name" value="Alkaline Phosphatase, subunit A"/>
    <property type="match status" value="1"/>
</dbReference>
<evidence type="ECO:0000256" key="1">
    <source>
        <dbReference type="ARBA" id="ARBA00008779"/>
    </source>
</evidence>
<feature type="domain" description="Sulfatase N-terminal" evidence="2">
    <location>
        <begin position="178"/>
        <end position="276"/>
    </location>
</feature>
<keyword evidence="4" id="KW-1185">Reference proteome</keyword>
<gene>
    <name evidence="3" type="ORF">DPPLL_00470</name>
</gene>
<dbReference type="Pfam" id="PF00884">
    <property type="entry name" value="Sulfatase"/>
    <property type="match status" value="1"/>
</dbReference>
<comment type="similarity">
    <text evidence="1">Belongs to the sulfatase family.</text>
</comment>
<dbReference type="InterPro" id="IPR000917">
    <property type="entry name" value="Sulfatase_N"/>
</dbReference>
<evidence type="ECO:0000313" key="3">
    <source>
        <dbReference type="EMBL" id="BDD85682.1"/>
    </source>
</evidence>
<dbReference type="RefSeq" id="WP_284152820.1">
    <property type="nucleotide sequence ID" value="NZ_AP025516.1"/>
</dbReference>
<evidence type="ECO:0000313" key="4">
    <source>
        <dbReference type="Proteomes" id="UP000830055"/>
    </source>
</evidence>